<evidence type="ECO:0000256" key="1">
    <source>
        <dbReference type="SAM" id="Phobius"/>
    </source>
</evidence>
<protein>
    <recommendedName>
        <fullName evidence="4">DUF5668 domain-containing protein</fullName>
    </recommendedName>
</protein>
<proteinExistence type="predicted"/>
<keyword evidence="3" id="KW-1185">Reference proteome</keyword>
<dbReference type="EMBL" id="PVZC01000003">
    <property type="protein sequence ID" value="PRY00072.1"/>
    <property type="molecule type" value="Genomic_DNA"/>
</dbReference>
<gene>
    <name evidence="2" type="ORF">CLV72_103682</name>
</gene>
<sequence>MSRRRPDYGSLLAGLLFLGLGVAVLLQNRGTVQVEPLWLVVALLIGLGAAGLARAMSWRPKDD</sequence>
<evidence type="ECO:0008006" key="4">
    <source>
        <dbReference type="Google" id="ProtNLM"/>
    </source>
</evidence>
<reference evidence="2 3" key="1">
    <citation type="submission" date="2018-03" db="EMBL/GenBank/DDBJ databases">
        <title>Genomic Encyclopedia of Archaeal and Bacterial Type Strains, Phase II (KMG-II): from individual species to whole genera.</title>
        <authorList>
            <person name="Goeker M."/>
        </authorList>
    </citation>
    <scope>NUCLEOTIDE SEQUENCE [LARGE SCALE GENOMIC DNA]</scope>
    <source>
        <strain evidence="2 3">DSM 45601</strain>
    </source>
</reference>
<keyword evidence="1" id="KW-0472">Membrane</keyword>
<dbReference type="AlphaFoldDB" id="A0A2T0Q8G8"/>
<evidence type="ECO:0000313" key="3">
    <source>
        <dbReference type="Proteomes" id="UP000237846"/>
    </source>
</evidence>
<comment type="caution">
    <text evidence="2">The sequence shown here is derived from an EMBL/GenBank/DDBJ whole genome shotgun (WGS) entry which is preliminary data.</text>
</comment>
<name>A0A2T0Q8G8_9ACTN</name>
<dbReference type="Proteomes" id="UP000237846">
    <property type="component" value="Unassembled WGS sequence"/>
</dbReference>
<feature type="transmembrane region" description="Helical" evidence="1">
    <location>
        <begin position="37"/>
        <end position="56"/>
    </location>
</feature>
<keyword evidence="1" id="KW-1133">Transmembrane helix</keyword>
<evidence type="ECO:0000313" key="2">
    <source>
        <dbReference type="EMBL" id="PRY00072.1"/>
    </source>
</evidence>
<dbReference type="RefSeq" id="WP_106245312.1">
    <property type="nucleotide sequence ID" value="NZ_PVZC01000003.1"/>
</dbReference>
<accession>A0A2T0Q8G8</accession>
<organism evidence="2 3">
    <name type="scientific">Allonocardiopsis opalescens</name>
    <dbReference type="NCBI Taxonomy" id="1144618"/>
    <lineage>
        <taxon>Bacteria</taxon>
        <taxon>Bacillati</taxon>
        <taxon>Actinomycetota</taxon>
        <taxon>Actinomycetes</taxon>
        <taxon>Streptosporangiales</taxon>
        <taxon>Allonocardiopsis</taxon>
    </lineage>
</organism>
<keyword evidence="1" id="KW-0812">Transmembrane</keyword>